<name>A0A1I7WS58_HETBA</name>
<keyword evidence="1" id="KW-1185">Reference proteome</keyword>
<organism evidence="1 2">
    <name type="scientific">Heterorhabditis bacteriophora</name>
    <name type="common">Entomopathogenic nematode worm</name>
    <dbReference type="NCBI Taxonomy" id="37862"/>
    <lineage>
        <taxon>Eukaryota</taxon>
        <taxon>Metazoa</taxon>
        <taxon>Ecdysozoa</taxon>
        <taxon>Nematoda</taxon>
        <taxon>Chromadorea</taxon>
        <taxon>Rhabditida</taxon>
        <taxon>Rhabditina</taxon>
        <taxon>Rhabditomorpha</taxon>
        <taxon>Strongyloidea</taxon>
        <taxon>Heterorhabditidae</taxon>
        <taxon>Heterorhabditis</taxon>
    </lineage>
</organism>
<dbReference type="Proteomes" id="UP000095283">
    <property type="component" value="Unplaced"/>
</dbReference>
<dbReference type="AlphaFoldDB" id="A0A1I7WS58"/>
<sequence>MIKRLLLGHSSTGFVIWKSEVFGNFAAVGSVLNKAEGLDRSVASIKLRTNFPETWVFKEFLARQVILCLILLHLANVNQTISQCCQCIDNSNSFAEFVIVLNDDNSRIIWYGQVGATCYGIGRRTALGCECRSISDVIHKTYH</sequence>
<accession>A0A1I7WS58</accession>
<evidence type="ECO:0000313" key="2">
    <source>
        <dbReference type="WBParaSite" id="Hba_07926"/>
    </source>
</evidence>
<dbReference type="WBParaSite" id="Hba_07926">
    <property type="protein sequence ID" value="Hba_07926"/>
    <property type="gene ID" value="Hba_07926"/>
</dbReference>
<evidence type="ECO:0000313" key="1">
    <source>
        <dbReference type="Proteomes" id="UP000095283"/>
    </source>
</evidence>
<protein>
    <submittedName>
        <fullName evidence="2">Secreted protein</fullName>
    </submittedName>
</protein>
<proteinExistence type="predicted"/>
<reference evidence="2" key="1">
    <citation type="submission" date="2016-11" db="UniProtKB">
        <authorList>
            <consortium name="WormBaseParasite"/>
        </authorList>
    </citation>
    <scope>IDENTIFICATION</scope>
</reference>